<evidence type="ECO:0000313" key="1">
    <source>
        <dbReference type="EMBL" id="CAL8146322.1"/>
    </source>
</evidence>
<dbReference type="InterPro" id="IPR029044">
    <property type="entry name" value="Nucleotide-diphossugar_trans"/>
</dbReference>
<sequence>MAFTNGNIKGSRSSLEIMKMGDTGGGSQLWLTSAISDDDVAKALTLCFSLRKMLSTRKIGVIVSKEVSPASRKRLFHAFDILLHHEEVENSAELGMEEFVKLYALTLKSFEKIVYLKPTMLVRTF</sequence>
<dbReference type="SUPFAM" id="SSF53448">
    <property type="entry name" value="Nucleotide-diphospho-sugar transferases"/>
    <property type="match status" value="1"/>
</dbReference>
<accession>A0ABP1S7X3</accession>
<keyword evidence="2" id="KW-1185">Reference proteome</keyword>
<dbReference type="Proteomes" id="UP001642540">
    <property type="component" value="Unassembled WGS sequence"/>
</dbReference>
<name>A0ABP1S7X3_9HEXA</name>
<gene>
    <name evidence="1" type="ORF">ODALV1_LOCUS30777</name>
</gene>
<comment type="caution">
    <text evidence="1">The sequence shown here is derived from an EMBL/GenBank/DDBJ whole genome shotgun (WGS) entry which is preliminary data.</text>
</comment>
<dbReference type="Gene3D" id="3.90.550.10">
    <property type="entry name" value="Spore Coat Polysaccharide Biosynthesis Protein SpsA, Chain A"/>
    <property type="match status" value="1"/>
</dbReference>
<dbReference type="EMBL" id="CAXLJM020000164">
    <property type="protein sequence ID" value="CAL8146322.1"/>
    <property type="molecule type" value="Genomic_DNA"/>
</dbReference>
<organism evidence="1 2">
    <name type="scientific">Orchesella dallaii</name>
    <dbReference type="NCBI Taxonomy" id="48710"/>
    <lineage>
        <taxon>Eukaryota</taxon>
        <taxon>Metazoa</taxon>
        <taxon>Ecdysozoa</taxon>
        <taxon>Arthropoda</taxon>
        <taxon>Hexapoda</taxon>
        <taxon>Collembola</taxon>
        <taxon>Entomobryomorpha</taxon>
        <taxon>Entomobryoidea</taxon>
        <taxon>Orchesellidae</taxon>
        <taxon>Orchesellinae</taxon>
        <taxon>Orchesella</taxon>
    </lineage>
</organism>
<evidence type="ECO:0000313" key="2">
    <source>
        <dbReference type="Proteomes" id="UP001642540"/>
    </source>
</evidence>
<protein>
    <submittedName>
        <fullName evidence="1">Uncharacterized protein</fullName>
    </submittedName>
</protein>
<proteinExistence type="predicted"/>
<reference evidence="1 2" key="1">
    <citation type="submission" date="2024-08" db="EMBL/GenBank/DDBJ databases">
        <authorList>
            <person name="Cucini C."/>
            <person name="Frati F."/>
        </authorList>
    </citation>
    <scope>NUCLEOTIDE SEQUENCE [LARGE SCALE GENOMIC DNA]</scope>
</reference>